<evidence type="ECO:0000256" key="3">
    <source>
        <dbReference type="ARBA" id="ARBA00022801"/>
    </source>
</evidence>
<dbReference type="PANTHER" id="PTHR43806:SF11">
    <property type="entry name" value="CEREVISIN-RELATED"/>
    <property type="match status" value="1"/>
</dbReference>
<dbReference type="InterPro" id="IPR036852">
    <property type="entry name" value="Peptidase_S8/S53_dom_sf"/>
</dbReference>
<feature type="non-terminal residue" evidence="6">
    <location>
        <position position="302"/>
    </location>
</feature>
<dbReference type="SUPFAM" id="SSF52743">
    <property type="entry name" value="Subtilisin-like"/>
    <property type="match status" value="1"/>
</dbReference>
<evidence type="ECO:0000313" key="6">
    <source>
        <dbReference type="EMBL" id="GAG83342.1"/>
    </source>
</evidence>
<dbReference type="PROSITE" id="PS51892">
    <property type="entry name" value="SUBTILASE"/>
    <property type="match status" value="1"/>
</dbReference>
<gene>
    <name evidence="6" type="ORF">S01H4_24143</name>
</gene>
<keyword evidence="2" id="KW-0645">Protease</keyword>
<dbReference type="InterPro" id="IPR000209">
    <property type="entry name" value="Peptidase_S8/S53_dom"/>
</dbReference>
<sequence>AFWFELYYDNSLVGYSHNENPNNFYFINHTLSQDNLGIYDLFIKYHKTLQNNPLFSINSTITYFPETFFGESKDFTGIANVTKLVAYKILNHSGIGYSSGLISALGSIIKNRTKYHIVSTCLSISSLGEDVEAINKAINDVIESGVVVIIAAGNSGIETSESLNKLAKNKNAIVVGAINDNDQVTSYSSIGKNLGDVIKPDVVAPGGSKLDQHRMIISADKESDVLTSSYGTSISTAIVTAVINLLIEARWNNWTQWNALNVTKWVKYLKAILLMTASETNLESLLNFHLQLYSLLLISLKH</sequence>
<keyword evidence="3" id="KW-0378">Hydrolase</keyword>
<dbReference type="PANTHER" id="PTHR43806">
    <property type="entry name" value="PEPTIDASE S8"/>
    <property type="match status" value="1"/>
</dbReference>
<keyword evidence="4" id="KW-0720">Serine protease</keyword>
<evidence type="ECO:0000256" key="2">
    <source>
        <dbReference type="ARBA" id="ARBA00022670"/>
    </source>
</evidence>
<proteinExistence type="inferred from homology"/>
<dbReference type="GO" id="GO:0004252">
    <property type="term" value="F:serine-type endopeptidase activity"/>
    <property type="evidence" value="ECO:0007669"/>
    <property type="project" value="InterPro"/>
</dbReference>
<accession>X1BQ72</accession>
<comment type="caution">
    <text evidence="6">The sequence shown here is derived from an EMBL/GenBank/DDBJ whole genome shotgun (WGS) entry which is preliminary data.</text>
</comment>
<dbReference type="Gene3D" id="3.40.50.200">
    <property type="entry name" value="Peptidase S8/S53 domain"/>
    <property type="match status" value="1"/>
</dbReference>
<feature type="domain" description="Peptidase S8/S53" evidence="5">
    <location>
        <begin position="74"/>
        <end position="280"/>
    </location>
</feature>
<organism evidence="6">
    <name type="scientific">marine sediment metagenome</name>
    <dbReference type="NCBI Taxonomy" id="412755"/>
    <lineage>
        <taxon>unclassified sequences</taxon>
        <taxon>metagenomes</taxon>
        <taxon>ecological metagenomes</taxon>
    </lineage>
</organism>
<evidence type="ECO:0000259" key="5">
    <source>
        <dbReference type="Pfam" id="PF00082"/>
    </source>
</evidence>
<dbReference type="AlphaFoldDB" id="X1BQ72"/>
<reference evidence="6" key="1">
    <citation type="journal article" date="2014" name="Front. Microbiol.">
        <title>High frequency of phylogenetically diverse reductive dehalogenase-homologous genes in deep subseafloor sedimentary metagenomes.</title>
        <authorList>
            <person name="Kawai M."/>
            <person name="Futagami T."/>
            <person name="Toyoda A."/>
            <person name="Takaki Y."/>
            <person name="Nishi S."/>
            <person name="Hori S."/>
            <person name="Arai W."/>
            <person name="Tsubouchi T."/>
            <person name="Morono Y."/>
            <person name="Uchiyama I."/>
            <person name="Ito T."/>
            <person name="Fujiyama A."/>
            <person name="Inagaki F."/>
            <person name="Takami H."/>
        </authorList>
    </citation>
    <scope>NUCLEOTIDE SEQUENCE</scope>
    <source>
        <strain evidence="6">Expedition CK06-06</strain>
    </source>
</reference>
<name>X1BQ72_9ZZZZ</name>
<evidence type="ECO:0000256" key="1">
    <source>
        <dbReference type="ARBA" id="ARBA00011073"/>
    </source>
</evidence>
<feature type="non-terminal residue" evidence="6">
    <location>
        <position position="1"/>
    </location>
</feature>
<dbReference type="EMBL" id="BART01011304">
    <property type="protein sequence ID" value="GAG83342.1"/>
    <property type="molecule type" value="Genomic_DNA"/>
</dbReference>
<dbReference type="InterPro" id="IPR050131">
    <property type="entry name" value="Peptidase_S8_subtilisin-like"/>
</dbReference>
<dbReference type="GO" id="GO:0006508">
    <property type="term" value="P:proteolysis"/>
    <property type="evidence" value="ECO:0007669"/>
    <property type="project" value="UniProtKB-KW"/>
</dbReference>
<dbReference type="Pfam" id="PF00082">
    <property type="entry name" value="Peptidase_S8"/>
    <property type="match status" value="1"/>
</dbReference>
<comment type="similarity">
    <text evidence="1">Belongs to the peptidase S8 family.</text>
</comment>
<evidence type="ECO:0000256" key="4">
    <source>
        <dbReference type="ARBA" id="ARBA00022825"/>
    </source>
</evidence>
<protein>
    <recommendedName>
        <fullName evidence="5">Peptidase S8/S53 domain-containing protein</fullName>
    </recommendedName>
</protein>